<feature type="signal peptide" evidence="1">
    <location>
        <begin position="1"/>
        <end position="25"/>
    </location>
</feature>
<evidence type="ECO:0000313" key="2">
    <source>
        <dbReference type="EMBL" id="GAL63991.1"/>
    </source>
</evidence>
<dbReference type="SUPFAM" id="SSF82171">
    <property type="entry name" value="DPP6 N-terminal domain-like"/>
    <property type="match status" value="1"/>
</dbReference>
<evidence type="ECO:0000313" key="3">
    <source>
        <dbReference type="Proteomes" id="UP000029644"/>
    </source>
</evidence>
<dbReference type="Proteomes" id="UP000029644">
    <property type="component" value="Unassembled WGS sequence"/>
</dbReference>
<gene>
    <name evidence="2" type="ORF">JCM19300_3194</name>
</gene>
<proteinExistence type="predicted"/>
<dbReference type="InterPro" id="IPR011042">
    <property type="entry name" value="6-blade_b-propeller_TolB-like"/>
</dbReference>
<dbReference type="InterPro" id="IPR011659">
    <property type="entry name" value="WD40"/>
</dbReference>
<keyword evidence="1" id="KW-0732">Signal</keyword>
<protein>
    <submittedName>
        <fullName evidence="2">Outer membrane lipoprotein omp16</fullName>
    </submittedName>
</protein>
<dbReference type="AlphaFoldDB" id="A0A090VH07"/>
<organism evidence="2 3">
    <name type="scientific">Algibacter lectus</name>
    <dbReference type="NCBI Taxonomy" id="221126"/>
    <lineage>
        <taxon>Bacteria</taxon>
        <taxon>Pseudomonadati</taxon>
        <taxon>Bacteroidota</taxon>
        <taxon>Flavobacteriia</taxon>
        <taxon>Flavobacteriales</taxon>
        <taxon>Flavobacteriaceae</taxon>
        <taxon>Algibacter</taxon>
    </lineage>
</organism>
<keyword evidence="2" id="KW-0449">Lipoprotein</keyword>
<reference evidence="2 3" key="1">
    <citation type="journal article" date="2014" name="Genome Announc.">
        <title>Draft Genome Sequences of Marine Flavobacterium Algibacter lectus Strains SS8 and NR4.</title>
        <authorList>
            <person name="Takatani N."/>
            <person name="Nakanishi M."/>
            <person name="Meirelles P."/>
            <person name="Mino S."/>
            <person name="Suda W."/>
            <person name="Oshima K."/>
            <person name="Hattori M."/>
            <person name="Ohkuma M."/>
            <person name="Hosokawa M."/>
            <person name="Miyashita K."/>
            <person name="Thompson F.L."/>
            <person name="Niwa A."/>
            <person name="Sawabe T."/>
            <person name="Sawabe T."/>
        </authorList>
    </citation>
    <scope>NUCLEOTIDE SEQUENCE [LARGE SCALE GENOMIC DNA]</scope>
    <source>
        <strain evidence="2 3">JCM 19300</strain>
    </source>
</reference>
<accession>A0A090VH07</accession>
<comment type="caution">
    <text evidence="2">The sequence shown here is derived from an EMBL/GenBank/DDBJ whole genome shotgun (WGS) entry which is preliminary data.</text>
</comment>
<dbReference type="Gene3D" id="2.120.10.30">
    <property type="entry name" value="TolB, C-terminal domain"/>
    <property type="match status" value="1"/>
</dbReference>
<dbReference type="EMBL" id="BBNQ01000015">
    <property type="protein sequence ID" value="GAL63991.1"/>
    <property type="molecule type" value="Genomic_DNA"/>
</dbReference>
<name>A0A090VH07_9FLAO</name>
<dbReference type="Pfam" id="PF07676">
    <property type="entry name" value="PD40"/>
    <property type="match status" value="2"/>
</dbReference>
<feature type="chain" id="PRO_5001865481" evidence="1">
    <location>
        <begin position="26"/>
        <end position="310"/>
    </location>
</feature>
<sequence length="310" mass="34717">MFKYQFFMMKFVVCIFLFCNGIVLAQNENYVVENLSLNNENPHFGLMRVADAVIVTSFQLDKKGRVKRVQGQPKLTIFQGEIKNSETIENLSTVQIDPKAVVPQITSATLSRDGSLIYITTVYTNKNKPNVRFKETNFHLEVGEFKAGVGFTNFKVLPFCKPRFSYAHPALSPDGKTLFFTANIKGGKATTKGGSDIFKVDILDGNTFSEPENLGSKVNSYGKEMFPFIASDNTLYFSSNRPNGFGGYDLYKCKINEDSTYEKAEKLEKPLNSVKDDLSLIMNANNTSGFLSSKRLGGKGDDDIYVFKMK</sequence>
<evidence type="ECO:0000256" key="1">
    <source>
        <dbReference type="SAM" id="SignalP"/>
    </source>
</evidence>